<keyword evidence="2" id="KW-1185">Reference proteome</keyword>
<dbReference type="AlphaFoldDB" id="A0A8T2TJV3"/>
<proteinExistence type="predicted"/>
<protein>
    <submittedName>
        <fullName evidence="1">Uncharacterized protein</fullName>
    </submittedName>
</protein>
<dbReference type="EMBL" id="CM035417">
    <property type="protein sequence ID" value="KAH7423671.1"/>
    <property type="molecule type" value="Genomic_DNA"/>
</dbReference>
<reference evidence="1" key="1">
    <citation type="submission" date="2021-08" db="EMBL/GenBank/DDBJ databases">
        <title>WGS assembly of Ceratopteris richardii.</title>
        <authorList>
            <person name="Marchant D.B."/>
            <person name="Chen G."/>
            <person name="Jenkins J."/>
            <person name="Shu S."/>
            <person name="Leebens-Mack J."/>
            <person name="Grimwood J."/>
            <person name="Schmutz J."/>
            <person name="Soltis P."/>
            <person name="Soltis D."/>
            <person name="Chen Z.-H."/>
        </authorList>
    </citation>
    <scope>NUCLEOTIDE SEQUENCE</scope>
    <source>
        <strain evidence="1">Whitten #5841</strain>
        <tissue evidence="1">Leaf</tissue>
    </source>
</reference>
<name>A0A8T2TJV3_CERRI</name>
<dbReference type="Proteomes" id="UP000825935">
    <property type="component" value="Chromosome 12"/>
</dbReference>
<evidence type="ECO:0000313" key="1">
    <source>
        <dbReference type="EMBL" id="KAH7423671.1"/>
    </source>
</evidence>
<organism evidence="1 2">
    <name type="scientific">Ceratopteris richardii</name>
    <name type="common">Triangle waterfern</name>
    <dbReference type="NCBI Taxonomy" id="49495"/>
    <lineage>
        <taxon>Eukaryota</taxon>
        <taxon>Viridiplantae</taxon>
        <taxon>Streptophyta</taxon>
        <taxon>Embryophyta</taxon>
        <taxon>Tracheophyta</taxon>
        <taxon>Polypodiopsida</taxon>
        <taxon>Polypodiidae</taxon>
        <taxon>Polypodiales</taxon>
        <taxon>Pteridineae</taxon>
        <taxon>Pteridaceae</taxon>
        <taxon>Parkerioideae</taxon>
        <taxon>Ceratopteris</taxon>
    </lineage>
</organism>
<sequence length="109" mass="12580">MLHLRELASLSVCCLRCYLLFHFQAICLDDSKIGYLDLILSIIVLSRMGSWNQHVIFHSYFTSYLSLTYSAAQDLKLFNETCVLILYKLLRLLISVSLVKRPTIMQTST</sequence>
<gene>
    <name evidence="1" type="ORF">KP509_12G067700</name>
</gene>
<evidence type="ECO:0000313" key="2">
    <source>
        <dbReference type="Proteomes" id="UP000825935"/>
    </source>
</evidence>
<accession>A0A8T2TJV3</accession>
<comment type="caution">
    <text evidence="1">The sequence shown here is derived from an EMBL/GenBank/DDBJ whole genome shotgun (WGS) entry which is preliminary data.</text>
</comment>